<dbReference type="Pfam" id="PF02453">
    <property type="entry name" value="Reticulon"/>
    <property type="match status" value="1"/>
</dbReference>
<dbReference type="EMBL" id="CP097509">
    <property type="protein sequence ID" value="URE16419.1"/>
    <property type="molecule type" value="Genomic_DNA"/>
</dbReference>
<keyword evidence="9" id="KW-1185">Reference proteome</keyword>
<gene>
    <name evidence="8" type="ORF">MUK42_10564</name>
</gene>
<evidence type="ECO:0000256" key="6">
    <source>
        <dbReference type="RuleBase" id="RU363132"/>
    </source>
</evidence>
<feature type="transmembrane region" description="Helical" evidence="6">
    <location>
        <begin position="165"/>
        <end position="181"/>
    </location>
</feature>
<sequence>MRLHPLPPCPLRAGLGDLCTVPSAAALVLPFALHLPRPRFSHRRFARLPSFHLWMLLLRPVADVLLWRQRNAAVLAAVGATTVWFLFERVGYSFLSVFANAILLLVLILFFWAKSALLLNRPLPPLPNLEISDEVVGTAADGARVWINRVLAIGHDITIRRDRKVFLQVILVLWFIGYIGRLFNFLTLVYIGFLLSITIPALYDKYQDHVDERFGVAHDAVMKQYGSILSRIQAQPTKEKKTQ</sequence>
<comment type="subcellular location">
    <subcellularLocation>
        <location evidence="1 6">Endoplasmic reticulum membrane</location>
        <topology evidence="1 6">Multi-pass membrane protein</topology>
    </subcellularLocation>
</comment>
<protein>
    <recommendedName>
        <fullName evidence="6">Reticulon-like protein</fullName>
    </recommendedName>
</protein>
<evidence type="ECO:0000256" key="5">
    <source>
        <dbReference type="ARBA" id="ARBA00023136"/>
    </source>
</evidence>
<organism evidence="8 9">
    <name type="scientific">Musa troglodytarum</name>
    <name type="common">fe'i banana</name>
    <dbReference type="NCBI Taxonomy" id="320322"/>
    <lineage>
        <taxon>Eukaryota</taxon>
        <taxon>Viridiplantae</taxon>
        <taxon>Streptophyta</taxon>
        <taxon>Embryophyta</taxon>
        <taxon>Tracheophyta</taxon>
        <taxon>Spermatophyta</taxon>
        <taxon>Magnoliopsida</taxon>
        <taxon>Liliopsida</taxon>
        <taxon>Zingiberales</taxon>
        <taxon>Musaceae</taxon>
        <taxon>Musa</taxon>
    </lineage>
</organism>
<proteinExistence type="predicted"/>
<dbReference type="InterPro" id="IPR045064">
    <property type="entry name" value="Reticulon-like"/>
</dbReference>
<dbReference type="AlphaFoldDB" id="A0A9E7GQU5"/>
<feature type="transmembrane region" description="Helical" evidence="6">
    <location>
        <begin position="12"/>
        <end position="33"/>
    </location>
</feature>
<keyword evidence="4 6" id="KW-1133">Transmembrane helix</keyword>
<evidence type="ECO:0000256" key="3">
    <source>
        <dbReference type="ARBA" id="ARBA00022824"/>
    </source>
</evidence>
<evidence type="ECO:0000259" key="7">
    <source>
        <dbReference type="PROSITE" id="PS50845"/>
    </source>
</evidence>
<accession>A0A9E7GQU5</accession>
<dbReference type="GO" id="GO:0009617">
    <property type="term" value="P:response to bacterium"/>
    <property type="evidence" value="ECO:0007669"/>
    <property type="project" value="InterPro"/>
</dbReference>
<feature type="transmembrane region" description="Helical" evidence="6">
    <location>
        <begin position="187"/>
        <end position="203"/>
    </location>
</feature>
<dbReference type="PANTHER" id="PTHR10994">
    <property type="entry name" value="RETICULON"/>
    <property type="match status" value="1"/>
</dbReference>
<dbReference type="Proteomes" id="UP001055439">
    <property type="component" value="Chromosome 7"/>
</dbReference>
<name>A0A9E7GQU5_9LILI</name>
<dbReference type="PROSITE" id="PS50845">
    <property type="entry name" value="RETICULON"/>
    <property type="match status" value="1"/>
</dbReference>
<keyword evidence="3 6" id="KW-0256">Endoplasmic reticulum</keyword>
<evidence type="ECO:0000313" key="9">
    <source>
        <dbReference type="Proteomes" id="UP001055439"/>
    </source>
</evidence>
<evidence type="ECO:0000313" key="8">
    <source>
        <dbReference type="EMBL" id="URE16419.1"/>
    </source>
</evidence>
<keyword evidence="2 6" id="KW-0812">Transmembrane</keyword>
<feature type="domain" description="Reticulon" evidence="7">
    <location>
        <begin position="61"/>
        <end position="243"/>
    </location>
</feature>
<dbReference type="InterPro" id="IPR003388">
    <property type="entry name" value="Reticulon"/>
</dbReference>
<dbReference type="GO" id="GO:0005789">
    <property type="term" value="C:endoplasmic reticulum membrane"/>
    <property type="evidence" value="ECO:0007669"/>
    <property type="project" value="UniProtKB-SubCell"/>
</dbReference>
<evidence type="ECO:0000256" key="4">
    <source>
        <dbReference type="ARBA" id="ARBA00022989"/>
    </source>
</evidence>
<evidence type="ECO:0000256" key="2">
    <source>
        <dbReference type="ARBA" id="ARBA00022692"/>
    </source>
</evidence>
<dbReference type="PANTHER" id="PTHR10994:SF154">
    <property type="entry name" value="RETICULON-LIKE PROTEIN B11"/>
    <property type="match status" value="1"/>
</dbReference>
<reference evidence="8" key="1">
    <citation type="submission" date="2022-05" db="EMBL/GenBank/DDBJ databases">
        <title>The Musa troglodytarum L. genome provides insights into the mechanism of non-climacteric behaviour and enrichment of carotenoids.</title>
        <authorList>
            <person name="Wang J."/>
        </authorList>
    </citation>
    <scope>NUCLEOTIDE SEQUENCE</scope>
    <source>
        <tissue evidence="8">Leaf</tissue>
    </source>
</reference>
<feature type="transmembrane region" description="Helical" evidence="6">
    <location>
        <begin position="92"/>
        <end position="113"/>
    </location>
</feature>
<evidence type="ECO:0000256" key="1">
    <source>
        <dbReference type="ARBA" id="ARBA00004477"/>
    </source>
</evidence>
<dbReference type="OrthoDB" id="567788at2759"/>
<keyword evidence="5 6" id="KW-0472">Membrane</keyword>